<evidence type="ECO:0000313" key="1">
    <source>
        <dbReference type="EMBL" id="NER31692.1"/>
    </source>
</evidence>
<accession>A0A6B3NMV0</accession>
<reference evidence="1" key="1">
    <citation type="submission" date="2019-11" db="EMBL/GenBank/DDBJ databases">
        <title>Genomic insights into an expanded diversity of filamentous marine cyanobacteria reveals the extraordinary biosynthetic potential of Moorea and Okeania.</title>
        <authorList>
            <person name="Ferreira Leao T."/>
            <person name="Wang M."/>
            <person name="Moss N."/>
            <person name="Da Silva R."/>
            <person name="Sanders J."/>
            <person name="Nurk S."/>
            <person name="Gurevich A."/>
            <person name="Humphrey G."/>
            <person name="Reher R."/>
            <person name="Zhu Q."/>
            <person name="Belda-Ferre P."/>
            <person name="Glukhov E."/>
            <person name="Rex R."/>
            <person name="Dorrestein P.C."/>
            <person name="Knight R."/>
            <person name="Pevzner P."/>
            <person name="Gerwick W.H."/>
            <person name="Gerwick L."/>
        </authorList>
    </citation>
    <scope>NUCLEOTIDE SEQUENCE</scope>
    <source>
        <strain evidence="1">SIO1C4</strain>
    </source>
</reference>
<gene>
    <name evidence="1" type="ORF">F6J89_29790</name>
</gene>
<organism evidence="1">
    <name type="scientific">Symploca sp. SIO1C4</name>
    <dbReference type="NCBI Taxonomy" id="2607765"/>
    <lineage>
        <taxon>Bacteria</taxon>
        <taxon>Bacillati</taxon>
        <taxon>Cyanobacteriota</taxon>
        <taxon>Cyanophyceae</taxon>
        <taxon>Coleofasciculales</taxon>
        <taxon>Coleofasciculaceae</taxon>
        <taxon>Symploca</taxon>
    </lineage>
</organism>
<dbReference type="EMBL" id="JAAHFQ010000904">
    <property type="protein sequence ID" value="NER31692.1"/>
    <property type="molecule type" value="Genomic_DNA"/>
</dbReference>
<comment type="caution">
    <text evidence="1">The sequence shown here is derived from an EMBL/GenBank/DDBJ whole genome shotgun (WGS) entry which is preliminary data.</text>
</comment>
<protein>
    <recommendedName>
        <fullName evidence="2">Sugar-binding protein</fullName>
    </recommendedName>
</protein>
<sequence length="269" mass="30216">MIYPHQLADIESENRNSLQALVWATKASQEKFSLILARCNYTSLREQMVQKLRSQLLESCSLSFLEIVLDQSVNRLFTTLKAQLGDQQPPALMVFGLESLSNLEQVLTAANQVREEFGKNFHFPLVLWVTDEVMRRIIRLAPDFYSWATSVEFAISTDELIGLIKYSADQVFAKVLEVGAGLFLDNRALNLGIGSPLRAELEAARQELLARGVSLEPQLEASLEFVLARAADDSMEESREHYERSLELWQQFLLAAGEQGSAFGKGEGE</sequence>
<proteinExistence type="predicted"/>
<evidence type="ECO:0008006" key="2">
    <source>
        <dbReference type="Google" id="ProtNLM"/>
    </source>
</evidence>
<feature type="non-terminal residue" evidence="1">
    <location>
        <position position="269"/>
    </location>
</feature>
<name>A0A6B3NMV0_9CYAN</name>
<dbReference type="AlphaFoldDB" id="A0A6B3NMV0"/>